<sequence>MAKDNEPDSAADIRAKHARMIKVFESRPDAAFSSKAAQATVGAGLRCDFTQGDETAVMDMPEIMGGTNTGPTPGFYARAGIAGCLGIGIKMTAINQGLDLAAIDIAIETDFDDAAMFGLGPNTAAPLETRLAITLTSDEPEDALRALVDTAMNRDPWFLALRDAQKVVTDLTLTR</sequence>
<accession>A0A5P3AE56</accession>
<gene>
    <name evidence="1" type="ORF">RIdsm_02408</name>
</gene>
<dbReference type="OrthoDB" id="8114755at2"/>
<dbReference type="InterPro" id="IPR052924">
    <property type="entry name" value="OsmC/Ohr_hydroprdx_reductase"/>
</dbReference>
<dbReference type="SUPFAM" id="SSF82784">
    <property type="entry name" value="OsmC-like"/>
    <property type="match status" value="1"/>
</dbReference>
<dbReference type="InterPro" id="IPR015946">
    <property type="entry name" value="KH_dom-like_a/b"/>
</dbReference>
<dbReference type="RefSeq" id="WP_057816591.1">
    <property type="nucleotide sequence ID" value="NZ_CP031598.1"/>
</dbReference>
<name>A0A5P3AE56_9RHOB</name>
<reference evidence="1 2" key="1">
    <citation type="submission" date="2018-08" db="EMBL/GenBank/DDBJ databases">
        <title>Genetic Globetrotter - A new plasmid hitch-hiking vast phylogenetic and geographic distances.</title>
        <authorList>
            <person name="Vollmers J."/>
            <person name="Petersen J."/>
        </authorList>
    </citation>
    <scope>NUCLEOTIDE SEQUENCE [LARGE SCALE GENOMIC DNA]</scope>
    <source>
        <strain evidence="1 2">DSM 26383</strain>
    </source>
</reference>
<dbReference type="InterPro" id="IPR003718">
    <property type="entry name" value="OsmC/Ohr_fam"/>
</dbReference>
<organism evidence="1 2">
    <name type="scientific">Roseovarius indicus</name>
    <dbReference type="NCBI Taxonomy" id="540747"/>
    <lineage>
        <taxon>Bacteria</taxon>
        <taxon>Pseudomonadati</taxon>
        <taxon>Pseudomonadota</taxon>
        <taxon>Alphaproteobacteria</taxon>
        <taxon>Rhodobacterales</taxon>
        <taxon>Roseobacteraceae</taxon>
        <taxon>Roseovarius</taxon>
    </lineage>
</organism>
<proteinExistence type="predicted"/>
<evidence type="ECO:0000313" key="2">
    <source>
        <dbReference type="Proteomes" id="UP000325785"/>
    </source>
</evidence>
<dbReference type="PANTHER" id="PTHR35368:SF1">
    <property type="entry name" value="HYDROPEROXIDE REDUCTASE"/>
    <property type="match status" value="1"/>
</dbReference>
<dbReference type="InterPro" id="IPR036102">
    <property type="entry name" value="OsmC/Ohrsf"/>
</dbReference>
<dbReference type="AlphaFoldDB" id="A0A5P3AE56"/>
<evidence type="ECO:0000313" key="1">
    <source>
        <dbReference type="EMBL" id="QEW26608.1"/>
    </source>
</evidence>
<dbReference type="EMBL" id="CP031598">
    <property type="protein sequence ID" value="QEW26608.1"/>
    <property type="molecule type" value="Genomic_DNA"/>
</dbReference>
<dbReference type="Gene3D" id="3.30.300.20">
    <property type="match status" value="1"/>
</dbReference>
<dbReference type="KEGG" id="rid:RIdsm_02408"/>
<dbReference type="Pfam" id="PF02566">
    <property type="entry name" value="OsmC"/>
    <property type="match status" value="1"/>
</dbReference>
<dbReference type="PANTHER" id="PTHR35368">
    <property type="entry name" value="HYDROPEROXIDE REDUCTASE"/>
    <property type="match status" value="1"/>
</dbReference>
<protein>
    <submittedName>
        <fullName evidence="1">OsmC-like protein</fullName>
    </submittedName>
</protein>
<dbReference type="Proteomes" id="UP000325785">
    <property type="component" value="Chromosome"/>
</dbReference>